<dbReference type="EC" id="1.13.11.3" evidence="7"/>
<dbReference type="Pfam" id="PF00775">
    <property type="entry name" value="Dioxygenase_C"/>
    <property type="match status" value="1"/>
</dbReference>
<evidence type="ECO:0000256" key="3">
    <source>
        <dbReference type="ARBA" id="ARBA00022797"/>
    </source>
</evidence>
<proteinExistence type="inferred from homology"/>
<evidence type="ECO:0000313" key="7">
    <source>
        <dbReference type="EMBL" id="AZC00525.1"/>
    </source>
</evidence>
<name>A0A3G6YL36_ACIPI</name>
<comment type="similarity">
    <text evidence="2">Belongs to the intradiol ring-cleavage dioxygenase family.</text>
</comment>
<dbReference type="GO" id="GO:0008199">
    <property type="term" value="F:ferric iron binding"/>
    <property type="evidence" value="ECO:0007669"/>
    <property type="project" value="InterPro"/>
</dbReference>
<reference evidence="7 8" key="2">
    <citation type="submission" date="2018-12" db="EMBL/GenBank/DDBJ databases">
        <title>Molecular Epidemiology of Emerging Carbapenem-Resistance in Acinetobacter nosocomialis and Acinetobacter pittii in Taiwan, 2010-2014.</title>
        <authorList>
            <person name="Huang W.-C."/>
            <person name="Wang H.-Y."/>
            <person name="Lai J.-F."/>
            <person name="Lauderdale T.-L."/>
            <person name="Sytwu H.-K."/>
        </authorList>
    </citation>
    <scope>NUCLEOTIDE SEQUENCE [LARGE SCALE GENOMIC DNA]</scope>
    <source>
        <strain evidence="7 8">2014S06-099</strain>
    </source>
</reference>
<dbReference type="GO" id="GO:0018578">
    <property type="term" value="F:protocatechuate 3,4-dioxygenase activity"/>
    <property type="evidence" value="ECO:0007669"/>
    <property type="project" value="UniProtKB-EC"/>
</dbReference>
<keyword evidence="4 7" id="KW-0223">Dioxygenase</keyword>
<dbReference type="PANTHER" id="PTHR33711">
    <property type="entry name" value="DIOXYGENASE, PUTATIVE (AFU_ORTHOLOGUE AFUA_2G02910)-RELATED"/>
    <property type="match status" value="1"/>
</dbReference>
<dbReference type="EMBL" id="CP033540">
    <property type="protein sequence ID" value="AZC00525.1"/>
    <property type="molecule type" value="Genomic_DNA"/>
</dbReference>
<dbReference type="NCBIfam" id="TIGR02423">
    <property type="entry name" value="protocat_alph"/>
    <property type="match status" value="1"/>
</dbReference>
<comment type="pathway">
    <text evidence="1">Aromatic compound metabolism.</text>
</comment>
<dbReference type="Gene3D" id="2.60.130.10">
    <property type="entry name" value="Aromatic compound dioxygenase"/>
    <property type="match status" value="1"/>
</dbReference>
<dbReference type="InterPro" id="IPR015889">
    <property type="entry name" value="Intradiol_dOase_core"/>
</dbReference>
<evidence type="ECO:0000259" key="6">
    <source>
        <dbReference type="PROSITE" id="PS00083"/>
    </source>
</evidence>
<sequence length="223" mass="25215">MNNWNFQELKETPSQTGGPYVHIGLLPQQANIEVFENNFNNQLVQDQTKGERIRLEGQVFDGLGLPLRDVLIEIWQADANGIYPSQADTREQKADPAFQGWGRTGADFETGVWSFNTIKPGATAGRKGSIQAPHIALVIFARGINLGLHTRVYFDDEAEANANDPILNSIEWAPRRQTLIAKRFEENGEVVYRFDIRIQGDDETVFLIFKKHLRLHLIIQGCV</sequence>
<keyword evidence="3" id="KW-0058">Aromatic hydrocarbons catabolism</keyword>
<accession>A0A3G6YL36</accession>
<dbReference type="PROSITE" id="PS00083">
    <property type="entry name" value="INTRADIOL_DIOXYGENAS"/>
    <property type="match status" value="1"/>
</dbReference>
<dbReference type="InterPro" id="IPR000627">
    <property type="entry name" value="Intradiol_dOase_C"/>
</dbReference>
<evidence type="ECO:0000256" key="5">
    <source>
        <dbReference type="ARBA" id="ARBA00023002"/>
    </source>
</evidence>
<keyword evidence="5 7" id="KW-0560">Oxidoreductase</keyword>
<protein>
    <submittedName>
        <fullName evidence="7">Protocatechuate 3,4-dioxygenase subunit alpha</fullName>
        <ecNumber evidence="7">1.13.11.3</ecNumber>
    </submittedName>
</protein>
<organism evidence="7 8">
    <name type="scientific">Acinetobacter pittii</name>
    <name type="common">Acinetobacter genomosp. 3</name>
    <dbReference type="NCBI Taxonomy" id="48296"/>
    <lineage>
        <taxon>Bacteria</taxon>
        <taxon>Pseudomonadati</taxon>
        <taxon>Pseudomonadota</taxon>
        <taxon>Gammaproteobacteria</taxon>
        <taxon>Moraxellales</taxon>
        <taxon>Moraxellaceae</taxon>
        <taxon>Acinetobacter</taxon>
        <taxon>Acinetobacter calcoaceticus/baumannii complex</taxon>
    </lineage>
</organism>
<evidence type="ECO:0000256" key="4">
    <source>
        <dbReference type="ARBA" id="ARBA00022964"/>
    </source>
</evidence>
<reference evidence="7 8" key="1">
    <citation type="submission" date="2018-11" db="EMBL/GenBank/DDBJ databases">
        <authorList>
            <person name="Kuo S.-C."/>
            <person name="Chen F.-J."/>
            <person name="Liao Y.-C."/>
        </authorList>
    </citation>
    <scope>NUCLEOTIDE SEQUENCE [LARGE SCALE GENOMIC DNA]</scope>
    <source>
        <strain evidence="7 8">2014S06-099</strain>
    </source>
</reference>
<dbReference type="InterPro" id="IPR050770">
    <property type="entry name" value="Intradiol_RC_Dioxygenase"/>
</dbReference>
<dbReference type="InterPro" id="IPR012786">
    <property type="entry name" value="Protocat_dOase_a"/>
</dbReference>
<evidence type="ECO:0000313" key="8">
    <source>
        <dbReference type="Proteomes" id="UP000254410"/>
    </source>
</evidence>
<evidence type="ECO:0000256" key="1">
    <source>
        <dbReference type="ARBA" id="ARBA00005211"/>
    </source>
</evidence>
<feature type="domain" description="Intradiol ring-cleavage dioxygenases" evidence="6">
    <location>
        <begin position="55"/>
        <end position="83"/>
    </location>
</feature>
<dbReference type="SUPFAM" id="SSF49482">
    <property type="entry name" value="Aromatic compound dioxygenase"/>
    <property type="match status" value="1"/>
</dbReference>
<dbReference type="PANTHER" id="PTHR33711:SF9">
    <property type="entry name" value="PROTOCATECHUATE 3,4-DIOXYGENASE ALPHA CHAIN"/>
    <property type="match status" value="1"/>
</dbReference>
<gene>
    <name evidence="7" type="primary">pcaG</name>
    <name evidence="7" type="ORF">DKE52_009130</name>
</gene>
<dbReference type="Proteomes" id="UP000254410">
    <property type="component" value="Chromosome"/>
</dbReference>
<dbReference type="AlphaFoldDB" id="A0A3G6YL36"/>
<evidence type="ECO:0000256" key="2">
    <source>
        <dbReference type="ARBA" id="ARBA00007825"/>
    </source>
</evidence>
<dbReference type="CDD" id="cd03463">
    <property type="entry name" value="3_4-PCD_alpha"/>
    <property type="match status" value="1"/>
</dbReference>